<accession>A0A7Y4EDC5</accession>
<dbReference type="RefSeq" id="WP_171359904.1">
    <property type="nucleotide sequence ID" value="NZ_VTXC01000005.1"/>
</dbReference>
<keyword evidence="1" id="KW-0812">Transmembrane</keyword>
<dbReference type="Proteomes" id="UP000565719">
    <property type="component" value="Unassembled WGS sequence"/>
</dbReference>
<organism evidence="2 3">
    <name type="scientific">Vibrio pectenicida</name>
    <dbReference type="NCBI Taxonomy" id="62763"/>
    <lineage>
        <taxon>Bacteria</taxon>
        <taxon>Pseudomonadati</taxon>
        <taxon>Pseudomonadota</taxon>
        <taxon>Gammaproteobacteria</taxon>
        <taxon>Vibrionales</taxon>
        <taxon>Vibrionaceae</taxon>
        <taxon>Vibrio</taxon>
    </lineage>
</organism>
<comment type="caution">
    <text evidence="2">The sequence shown here is derived from an EMBL/GenBank/DDBJ whole genome shotgun (WGS) entry which is preliminary data.</text>
</comment>
<evidence type="ECO:0000256" key="1">
    <source>
        <dbReference type="SAM" id="Phobius"/>
    </source>
</evidence>
<keyword evidence="1" id="KW-1133">Transmembrane helix</keyword>
<dbReference type="EMBL" id="VTXC01000005">
    <property type="protein sequence ID" value="NOH70297.1"/>
    <property type="molecule type" value="Genomic_DNA"/>
</dbReference>
<dbReference type="AlphaFoldDB" id="A0A7Y4EDC5"/>
<feature type="transmembrane region" description="Helical" evidence="1">
    <location>
        <begin position="54"/>
        <end position="74"/>
    </location>
</feature>
<sequence>MNVNLFSLIGKGIETSTRFHLLLDCLMLSMCIFIPQAIFFILPAISEQISMGTTVMTIGVFFVVLTKLCLIGWWSTLDERETV</sequence>
<evidence type="ECO:0000313" key="3">
    <source>
        <dbReference type="Proteomes" id="UP000565719"/>
    </source>
</evidence>
<keyword evidence="1" id="KW-0472">Membrane</keyword>
<name>A0A7Y4EDC5_9VIBR</name>
<evidence type="ECO:0000313" key="2">
    <source>
        <dbReference type="EMBL" id="NOH70297.1"/>
    </source>
</evidence>
<proteinExistence type="predicted"/>
<protein>
    <submittedName>
        <fullName evidence="2">Uncharacterized protein</fullName>
    </submittedName>
</protein>
<gene>
    <name evidence="2" type="ORF">F0225_02940</name>
</gene>
<feature type="transmembrane region" description="Helical" evidence="1">
    <location>
        <begin position="20"/>
        <end position="42"/>
    </location>
</feature>
<reference evidence="2 3" key="1">
    <citation type="submission" date="2019-09" db="EMBL/GenBank/DDBJ databases">
        <title>Draft genome sequencing and comparative genomics of hatchery-associated Vibrios.</title>
        <authorList>
            <person name="Kehlet-Delgado H."/>
            <person name="Mueller R.S."/>
        </authorList>
    </citation>
    <scope>NUCLEOTIDE SEQUENCE [LARGE SCALE GENOMIC DNA]</scope>
    <source>
        <strain evidence="2 3">99-46-Y</strain>
    </source>
</reference>